<feature type="region of interest" description="Disordered" evidence="8">
    <location>
        <begin position="39"/>
        <end position="87"/>
    </location>
</feature>
<accession>A0AAV6XNN0</accession>
<dbReference type="EMBL" id="WHWC01000004">
    <property type="protein sequence ID" value="KAG8384606.1"/>
    <property type="molecule type" value="Genomic_DNA"/>
</dbReference>
<reference evidence="10" key="1">
    <citation type="submission" date="2019-10" db="EMBL/GenBank/DDBJ databases">
        <authorList>
            <person name="Zhang R."/>
            <person name="Pan Y."/>
            <person name="Wang J."/>
            <person name="Ma R."/>
            <person name="Yu S."/>
        </authorList>
    </citation>
    <scope>NUCLEOTIDE SEQUENCE</scope>
    <source>
        <strain evidence="10">LA-IB0</strain>
        <tissue evidence="10">Leaf</tissue>
    </source>
</reference>
<feature type="region of interest" description="Disordered" evidence="8">
    <location>
        <begin position="152"/>
        <end position="195"/>
    </location>
</feature>
<keyword evidence="3" id="KW-0862">Zinc</keyword>
<keyword evidence="5" id="KW-0238">DNA-binding</keyword>
<proteinExistence type="predicted"/>
<evidence type="ECO:0000256" key="3">
    <source>
        <dbReference type="ARBA" id="ARBA00022833"/>
    </source>
</evidence>
<dbReference type="AlphaFoldDB" id="A0AAV6XNN0"/>
<dbReference type="PANTHER" id="PTHR31992:SF141">
    <property type="entry name" value="DOF ZINC FINGER PROTEIN DOF1.4"/>
    <property type="match status" value="1"/>
</dbReference>
<evidence type="ECO:0000256" key="7">
    <source>
        <dbReference type="ARBA" id="ARBA00023242"/>
    </source>
</evidence>
<dbReference type="Proteomes" id="UP000826271">
    <property type="component" value="Unassembled WGS sequence"/>
</dbReference>
<comment type="caution">
    <text evidence="10">The sequence shown here is derived from an EMBL/GenBank/DDBJ whole genome shotgun (WGS) entry which is preliminary data.</text>
</comment>
<keyword evidence="1" id="KW-0479">Metal-binding</keyword>
<gene>
    <name evidence="10" type="ORF">BUALT_Bualt04G0135300</name>
</gene>
<evidence type="ECO:0000313" key="11">
    <source>
        <dbReference type="Proteomes" id="UP000826271"/>
    </source>
</evidence>
<evidence type="ECO:0000256" key="2">
    <source>
        <dbReference type="ARBA" id="ARBA00022771"/>
    </source>
</evidence>
<dbReference type="GO" id="GO:0003677">
    <property type="term" value="F:DNA binding"/>
    <property type="evidence" value="ECO:0007669"/>
    <property type="project" value="UniProtKB-KW"/>
</dbReference>
<organism evidence="10 11">
    <name type="scientific">Buddleja alternifolia</name>
    <dbReference type="NCBI Taxonomy" id="168488"/>
    <lineage>
        <taxon>Eukaryota</taxon>
        <taxon>Viridiplantae</taxon>
        <taxon>Streptophyta</taxon>
        <taxon>Embryophyta</taxon>
        <taxon>Tracheophyta</taxon>
        <taxon>Spermatophyta</taxon>
        <taxon>Magnoliopsida</taxon>
        <taxon>eudicotyledons</taxon>
        <taxon>Gunneridae</taxon>
        <taxon>Pentapetalae</taxon>
        <taxon>asterids</taxon>
        <taxon>lamiids</taxon>
        <taxon>Lamiales</taxon>
        <taxon>Scrophulariaceae</taxon>
        <taxon>Buddlejeae</taxon>
        <taxon>Buddleja</taxon>
    </lineage>
</organism>
<dbReference type="Pfam" id="PF02701">
    <property type="entry name" value="Zn_ribbon_Dof"/>
    <property type="match status" value="1"/>
</dbReference>
<dbReference type="PANTHER" id="PTHR31992">
    <property type="entry name" value="DOF ZINC FINGER PROTEIN DOF1.4-RELATED"/>
    <property type="match status" value="1"/>
</dbReference>
<dbReference type="GO" id="GO:0003700">
    <property type="term" value="F:DNA-binding transcription factor activity"/>
    <property type="evidence" value="ECO:0007669"/>
    <property type="project" value="InterPro"/>
</dbReference>
<keyword evidence="6" id="KW-0804">Transcription</keyword>
<keyword evidence="7" id="KW-0539">Nucleus</keyword>
<evidence type="ECO:0000256" key="8">
    <source>
        <dbReference type="SAM" id="MobiDB-lite"/>
    </source>
</evidence>
<protein>
    <recommendedName>
        <fullName evidence="9">Dof-type domain-containing protein</fullName>
    </recommendedName>
</protein>
<evidence type="ECO:0000313" key="10">
    <source>
        <dbReference type="EMBL" id="KAG8384606.1"/>
    </source>
</evidence>
<keyword evidence="11" id="KW-1185">Reference proteome</keyword>
<evidence type="ECO:0000256" key="6">
    <source>
        <dbReference type="ARBA" id="ARBA00023163"/>
    </source>
</evidence>
<sequence length="246" mass="27174">MIKKGICEVSLAQVSVTKPFSVSHNRTCKRAWTVGGNLRNIPFGGKNRNSKQTKASSSRSGNPRTQAPQPPLPLGEEPLQNSQYPTPMEAMVPQGVSHLGSYYSHDEISCLDAIQFLIQPQVINQHVNAENQFGIDRADVALPQEWNFQSMASQQALPQQTPRQNESNQTPNQTNSAAPNHLSNNSSVQPNWSMNSLPQDVMNNFSFPTSNACSWNNSFSNATNMEMDTTSVDVDQWLNFSDHGSP</sequence>
<evidence type="ECO:0000256" key="5">
    <source>
        <dbReference type="ARBA" id="ARBA00023125"/>
    </source>
</evidence>
<feature type="compositionally biased region" description="Polar residues" evidence="8">
    <location>
        <begin position="50"/>
        <end position="67"/>
    </location>
</feature>
<evidence type="ECO:0000259" key="9">
    <source>
        <dbReference type="Pfam" id="PF02701"/>
    </source>
</evidence>
<keyword evidence="4" id="KW-0805">Transcription regulation</keyword>
<dbReference type="InterPro" id="IPR003851">
    <property type="entry name" value="Znf_Dof"/>
</dbReference>
<evidence type="ECO:0000256" key="4">
    <source>
        <dbReference type="ARBA" id="ARBA00023015"/>
    </source>
</evidence>
<dbReference type="InterPro" id="IPR045174">
    <property type="entry name" value="Dof"/>
</dbReference>
<feature type="domain" description="Dof-type" evidence="9">
    <location>
        <begin position="26"/>
        <end position="52"/>
    </location>
</feature>
<evidence type="ECO:0000256" key="1">
    <source>
        <dbReference type="ARBA" id="ARBA00022723"/>
    </source>
</evidence>
<name>A0AAV6XNN0_9LAMI</name>
<keyword evidence="2" id="KW-0863">Zinc-finger</keyword>
<dbReference type="GO" id="GO:0008270">
    <property type="term" value="F:zinc ion binding"/>
    <property type="evidence" value="ECO:0007669"/>
    <property type="project" value="UniProtKB-KW"/>
</dbReference>